<protein>
    <submittedName>
        <fullName evidence="5">SCP domain-containing protein</fullName>
    </submittedName>
</protein>
<keyword evidence="4" id="KW-1185">Reference proteome</keyword>
<accession>A0A0N5CAZ2</accession>
<feature type="chain" id="PRO_5005895735" evidence="2">
    <location>
        <begin position="25"/>
        <end position="259"/>
    </location>
</feature>
<dbReference type="InterPro" id="IPR014044">
    <property type="entry name" value="CAP_dom"/>
</dbReference>
<dbReference type="SMART" id="SM00198">
    <property type="entry name" value="SCP"/>
    <property type="match status" value="1"/>
</dbReference>
<evidence type="ECO:0000256" key="1">
    <source>
        <dbReference type="SAM" id="MobiDB-lite"/>
    </source>
</evidence>
<proteinExistence type="predicted"/>
<feature type="signal peptide" evidence="2">
    <location>
        <begin position="1"/>
        <end position="24"/>
    </location>
</feature>
<feature type="compositionally biased region" description="Low complexity" evidence="1">
    <location>
        <begin position="99"/>
        <end position="120"/>
    </location>
</feature>
<evidence type="ECO:0000313" key="4">
    <source>
        <dbReference type="Proteomes" id="UP000046392"/>
    </source>
</evidence>
<evidence type="ECO:0000313" key="5">
    <source>
        <dbReference type="WBParaSite" id="SPAL_0001505800.1"/>
    </source>
</evidence>
<name>A0A0N5CAZ2_STREA</name>
<dbReference type="WBParaSite" id="SPAL_0001505800.1">
    <property type="protein sequence ID" value="SPAL_0001505800.1"/>
    <property type="gene ID" value="SPAL_0001505800"/>
</dbReference>
<keyword evidence="2" id="KW-0732">Signal</keyword>
<feature type="compositionally biased region" description="Basic residues" evidence="1">
    <location>
        <begin position="75"/>
        <end position="98"/>
    </location>
</feature>
<evidence type="ECO:0000259" key="3">
    <source>
        <dbReference type="SMART" id="SM00198"/>
    </source>
</evidence>
<dbReference type="InterPro" id="IPR035940">
    <property type="entry name" value="CAP_sf"/>
</dbReference>
<dbReference type="AlphaFoldDB" id="A0A0N5CAZ2"/>
<feature type="domain" description="SCP" evidence="3">
    <location>
        <begin position="120"/>
        <end position="249"/>
    </location>
</feature>
<dbReference type="SUPFAM" id="SSF55797">
    <property type="entry name" value="PR-1-like"/>
    <property type="match status" value="1"/>
</dbReference>
<dbReference type="Proteomes" id="UP000046392">
    <property type="component" value="Unplaced"/>
</dbReference>
<dbReference type="Pfam" id="PF00188">
    <property type="entry name" value="CAP"/>
    <property type="match status" value="1"/>
</dbReference>
<feature type="region of interest" description="Disordered" evidence="1">
    <location>
        <begin position="75"/>
        <end position="120"/>
    </location>
</feature>
<organism evidence="4 5">
    <name type="scientific">Strongyloides papillosus</name>
    <name type="common">Intestinal threadworm</name>
    <dbReference type="NCBI Taxonomy" id="174720"/>
    <lineage>
        <taxon>Eukaryota</taxon>
        <taxon>Metazoa</taxon>
        <taxon>Ecdysozoa</taxon>
        <taxon>Nematoda</taxon>
        <taxon>Chromadorea</taxon>
        <taxon>Rhabditida</taxon>
        <taxon>Tylenchina</taxon>
        <taxon>Panagrolaimomorpha</taxon>
        <taxon>Strongyloidoidea</taxon>
        <taxon>Strongyloididae</taxon>
        <taxon>Strongyloides</taxon>
    </lineage>
</organism>
<reference evidence="5" key="1">
    <citation type="submission" date="2017-02" db="UniProtKB">
        <authorList>
            <consortium name="WormBaseParasite"/>
        </authorList>
    </citation>
    <scope>IDENTIFICATION</scope>
</reference>
<dbReference type="Gene3D" id="3.40.33.10">
    <property type="entry name" value="CAP"/>
    <property type="match status" value="1"/>
</dbReference>
<evidence type="ECO:0000256" key="2">
    <source>
        <dbReference type="SAM" id="SignalP"/>
    </source>
</evidence>
<sequence>MNFYSKTFLTVSIFLAILFINCQTYENKGSNEDSTLISLKLNDKLHYSKNIEEGDSKFSLISGYVENKDQQKRQFSVKKKIAKPKKPPTSRPTTRRKVTTTIPKKPSTSRPTTTRKVTTTKPKKPLYRDINTLREKYFMPKLKVNVTRSKELQKYVERFVKGDQTFKPLPPVPEDLIYFTRKGEKYDPIEFWSKDEHLLTYENIYDDLIDLFYTKLIWKSSKYIGCGVYGNVNGIFTFCKITPRGNIKGQYDENVFNRG</sequence>